<proteinExistence type="predicted"/>
<protein>
    <submittedName>
        <fullName evidence="1">Uncharacterized protein</fullName>
    </submittedName>
</protein>
<evidence type="ECO:0000313" key="1">
    <source>
        <dbReference type="EMBL" id="KAF0771398.1"/>
    </source>
</evidence>
<name>A0A6G0ZJF5_APHCR</name>
<reference evidence="1 2" key="1">
    <citation type="submission" date="2019-08" db="EMBL/GenBank/DDBJ databases">
        <title>Whole genome of Aphis craccivora.</title>
        <authorList>
            <person name="Voronova N.V."/>
            <person name="Shulinski R.S."/>
            <person name="Bandarenka Y.V."/>
            <person name="Zhorov D.G."/>
            <person name="Warner D."/>
        </authorList>
    </citation>
    <scope>NUCLEOTIDE SEQUENCE [LARGE SCALE GENOMIC DNA]</scope>
    <source>
        <strain evidence="1">180601</strain>
        <tissue evidence="1">Whole Body</tissue>
    </source>
</reference>
<accession>A0A6G0ZJF5</accession>
<gene>
    <name evidence="1" type="ORF">FWK35_00013655</name>
</gene>
<dbReference type="Proteomes" id="UP000478052">
    <property type="component" value="Unassembled WGS sequence"/>
</dbReference>
<sequence>LFLRIGWRSRFRWSVLLLLLFVGRIGGCRSLLSHDARRRWPVRVLGGRRRPVSVLRGRLRSVVVRAGLLSVAAAEHRVLGQAGERGHLPVGIETAERERTHGLRIALHS</sequence>
<keyword evidence="2" id="KW-1185">Reference proteome</keyword>
<dbReference type="EMBL" id="VUJU01000301">
    <property type="protein sequence ID" value="KAF0771398.1"/>
    <property type="molecule type" value="Genomic_DNA"/>
</dbReference>
<feature type="non-terminal residue" evidence="1">
    <location>
        <position position="109"/>
    </location>
</feature>
<evidence type="ECO:0000313" key="2">
    <source>
        <dbReference type="Proteomes" id="UP000478052"/>
    </source>
</evidence>
<organism evidence="1 2">
    <name type="scientific">Aphis craccivora</name>
    <name type="common">Cowpea aphid</name>
    <dbReference type="NCBI Taxonomy" id="307492"/>
    <lineage>
        <taxon>Eukaryota</taxon>
        <taxon>Metazoa</taxon>
        <taxon>Ecdysozoa</taxon>
        <taxon>Arthropoda</taxon>
        <taxon>Hexapoda</taxon>
        <taxon>Insecta</taxon>
        <taxon>Pterygota</taxon>
        <taxon>Neoptera</taxon>
        <taxon>Paraneoptera</taxon>
        <taxon>Hemiptera</taxon>
        <taxon>Sternorrhyncha</taxon>
        <taxon>Aphidomorpha</taxon>
        <taxon>Aphidoidea</taxon>
        <taxon>Aphididae</taxon>
        <taxon>Aphidini</taxon>
        <taxon>Aphis</taxon>
        <taxon>Aphis</taxon>
    </lineage>
</organism>
<feature type="non-terminal residue" evidence="1">
    <location>
        <position position="1"/>
    </location>
</feature>
<comment type="caution">
    <text evidence="1">The sequence shown here is derived from an EMBL/GenBank/DDBJ whole genome shotgun (WGS) entry which is preliminary data.</text>
</comment>
<dbReference type="AlphaFoldDB" id="A0A6G0ZJF5"/>